<evidence type="ECO:0000313" key="8">
    <source>
        <dbReference type="Proteomes" id="UP000316584"/>
    </source>
</evidence>
<keyword evidence="4 7" id="KW-0255">Endonuclease</keyword>
<dbReference type="OrthoDB" id="9790916at2"/>
<evidence type="ECO:0000256" key="4">
    <source>
        <dbReference type="ARBA" id="ARBA00022759"/>
    </source>
</evidence>
<sequence length="250" mass="25774">MPAAGPMSAHRSGWTHCPGSSTQDAEPRAYPVATMPPPPSPSLRDGFPDPLSTIGGFAAGPDGDGAVRAASVLLDATTLDVLAGELVCLPAAGTGTSDTHASREQAALLAALEALPHAPDLALVHGHGIAHPQGMGIAARFGVAAGLPSIGVARSLLYGTGPEPHETRGAYTALRDPTRRQLGWLLRSRPGHPPLVVSPGHRVALASAADLVMRFTRGDRLPEPLRLADRLVRGGDPEESDGTKLRAPKT</sequence>
<dbReference type="InterPro" id="IPR007581">
    <property type="entry name" value="Endonuclease-V"/>
</dbReference>
<dbReference type="GO" id="GO:0016891">
    <property type="term" value="F:RNA endonuclease activity producing 5'-phosphomonoesters, hydrolytic mechanism"/>
    <property type="evidence" value="ECO:0007669"/>
    <property type="project" value="TreeGrafter"/>
</dbReference>
<feature type="compositionally biased region" description="Basic and acidic residues" evidence="6">
    <location>
        <begin position="230"/>
        <end position="244"/>
    </location>
</feature>
<dbReference type="GO" id="GO:0043737">
    <property type="term" value="F:deoxyribonuclease V activity"/>
    <property type="evidence" value="ECO:0007669"/>
    <property type="project" value="TreeGrafter"/>
</dbReference>
<dbReference type="Gene3D" id="3.30.2170.10">
    <property type="entry name" value="archaeoglobus fulgidus dsm 4304 superfamily"/>
    <property type="match status" value="1"/>
</dbReference>
<keyword evidence="8" id="KW-1185">Reference proteome</keyword>
<proteinExistence type="predicted"/>
<comment type="subcellular location">
    <subcellularLocation>
        <location evidence="1">Cytoplasm</location>
    </subcellularLocation>
</comment>
<gene>
    <name evidence="7" type="ORF">FPZ22_04260</name>
</gene>
<dbReference type="PANTHER" id="PTHR28511">
    <property type="entry name" value="ENDONUCLEASE V"/>
    <property type="match status" value="1"/>
</dbReference>
<evidence type="ECO:0000256" key="2">
    <source>
        <dbReference type="ARBA" id="ARBA00022490"/>
    </source>
</evidence>
<evidence type="ECO:0000256" key="1">
    <source>
        <dbReference type="ARBA" id="ARBA00004496"/>
    </source>
</evidence>
<dbReference type="KEGG" id="lug:FPZ22_04260"/>
<evidence type="ECO:0000256" key="5">
    <source>
        <dbReference type="ARBA" id="ARBA00022801"/>
    </source>
</evidence>
<dbReference type="Proteomes" id="UP000316584">
    <property type="component" value="Chromosome"/>
</dbReference>
<evidence type="ECO:0000256" key="6">
    <source>
        <dbReference type="SAM" id="MobiDB-lite"/>
    </source>
</evidence>
<dbReference type="EMBL" id="CP042218">
    <property type="protein sequence ID" value="QDW66196.1"/>
    <property type="molecule type" value="Genomic_DNA"/>
</dbReference>
<feature type="region of interest" description="Disordered" evidence="6">
    <location>
        <begin position="1"/>
        <end position="39"/>
    </location>
</feature>
<keyword evidence="5" id="KW-0378">Hydrolase</keyword>
<keyword evidence="2" id="KW-0963">Cytoplasm</keyword>
<protein>
    <submittedName>
        <fullName evidence="7">Endonuclease V</fullName>
    </submittedName>
</protein>
<dbReference type="AlphaFoldDB" id="A0A518N2P5"/>
<accession>A0A518N2P5</accession>
<organism evidence="7 8">
    <name type="scientific">Luteimonas granuli</name>
    <dbReference type="NCBI Taxonomy" id="1176533"/>
    <lineage>
        <taxon>Bacteria</taxon>
        <taxon>Pseudomonadati</taxon>
        <taxon>Pseudomonadota</taxon>
        <taxon>Gammaproteobacteria</taxon>
        <taxon>Lysobacterales</taxon>
        <taxon>Lysobacteraceae</taxon>
        <taxon>Luteimonas</taxon>
    </lineage>
</organism>
<evidence type="ECO:0000313" key="7">
    <source>
        <dbReference type="EMBL" id="QDW66196.1"/>
    </source>
</evidence>
<feature type="region of interest" description="Disordered" evidence="6">
    <location>
        <begin position="230"/>
        <end position="250"/>
    </location>
</feature>
<evidence type="ECO:0000256" key="3">
    <source>
        <dbReference type="ARBA" id="ARBA00022722"/>
    </source>
</evidence>
<name>A0A518N2P5_9GAMM</name>
<dbReference type="GO" id="GO:0006281">
    <property type="term" value="P:DNA repair"/>
    <property type="evidence" value="ECO:0007669"/>
    <property type="project" value="InterPro"/>
</dbReference>
<reference evidence="7 8" key="1">
    <citation type="submission" date="2019-07" db="EMBL/GenBank/DDBJ databases">
        <title>Full genome sequence of Luteimonas sp. Gr-4.</title>
        <authorList>
            <person name="Im W.-T."/>
        </authorList>
    </citation>
    <scope>NUCLEOTIDE SEQUENCE [LARGE SCALE GENOMIC DNA]</scope>
    <source>
        <strain evidence="7 8">Gr-4</strain>
    </source>
</reference>
<dbReference type="GO" id="GO:0003727">
    <property type="term" value="F:single-stranded RNA binding"/>
    <property type="evidence" value="ECO:0007669"/>
    <property type="project" value="TreeGrafter"/>
</dbReference>
<dbReference type="Pfam" id="PF04493">
    <property type="entry name" value="Endonuclease_5"/>
    <property type="match status" value="1"/>
</dbReference>
<dbReference type="PANTHER" id="PTHR28511:SF1">
    <property type="entry name" value="ENDONUCLEASE V"/>
    <property type="match status" value="1"/>
</dbReference>
<keyword evidence="3" id="KW-0540">Nuclease</keyword>
<dbReference type="GO" id="GO:0005737">
    <property type="term" value="C:cytoplasm"/>
    <property type="evidence" value="ECO:0007669"/>
    <property type="project" value="UniProtKB-SubCell"/>
</dbReference>